<keyword evidence="2" id="KW-1185">Reference proteome</keyword>
<accession>A0A8S1JZ02</accession>
<organism evidence="1 2">
    <name type="scientific">Paramecium sonneborni</name>
    <dbReference type="NCBI Taxonomy" id="65129"/>
    <lineage>
        <taxon>Eukaryota</taxon>
        <taxon>Sar</taxon>
        <taxon>Alveolata</taxon>
        <taxon>Ciliophora</taxon>
        <taxon>Intramacronucleata</taxon>
        <taxon>Oligohymenophorea</taxon>
        <taxon>Peniculida</taxon>
        <taxon>Parameciidae</taxon>
        <taxon>Paramecium</taxon>
    </lineage>
</organism>
<dbReference type="EMBL" id="CAJJDN010000002">
    <property type="protein sequence ID" value="CAD8047517.1"/>
    <property type="molecule type" value="Genomic_DNA"/>
</dbReference>
<dbReference type="Proteomes" id="UP000692954">
    <property type="component" value="Unassembled WGS sequence"/>
</dbReference>
<evidence type="ECO:0000313" key="1">
    <source>
        <dbReference type="EMBL" id="CAD8047517.1"/>
    </source>
</evidence>
<protein>
    <submittedName>
        <fullName evidence="1">Uncharacterized protein</fullName>
    </submittedName>
</protein>
<gene>
    <name evidence="1" type="ORF">PSON_ATCC_30995.1.T0020433</name>
</gene>
<proteinExistence type="predicted"/>
<reference evidence="1" key="1">
    <citation type="submission" date="2021-01" db="EMBL/GenBank/DDBJ databases">
        <authorList>
            <consortium name="Genoscope - CEA"/>
            <person name="William W."/>
        </authorList>
    </citation>
    <scope>NUCLEOTIDE SEQUENCE</scope>
</reference>
<name>A0A8S1JZ02_9CILI</name>
<sequence length="116" mass="14119">MDTNQDGQIKFYFEEINKLLLNIFQIFGKIIIRTKKILDYDDFFYIQFLNIVSMYLQFKRCHFQEIKKNQLSFQQSLKLFFYSKNQQKTKSMNIVCYPSCKCKICSQITCYIKKIK</sequence>
<comment type="caution">
    <text evidence="1">The sequence shown here is derived from an EMBL/GenBank/DDBJ whole genome shotgun (WGS) entry which is preliminary data.</text>
</comment>
<evidence type="ECO:0000313" key="2">
    <source>
        <dbReference type="Proteomes" id="UP000692954"/>
    </source>
</evidence>
<dbReference type="AlphaFoldDB" id="A0A8S1JZ02"/>